<dbReference type="Proteomes" id="UP000654075">
    <property type="component" value="Unassembled WGS sequence"/>
</dbReference>
<reference evidence="1" key="1">
    <citation type="submission" date="2021-02" db="EMBL/GenBank/DDBJ databases">
        <authorList>
            <person name="Dougan E. K."/>
            <person name="Rhodes N."/>
            <person name="Thang M."/>
            <person name="Chan C."/>
        </authorList>
    </citation>
    <scope>NUCLEOTIDE SEQUENCE</scope>
</reference>
<dbReference type="OrthoDB" id="410990at2759"/>
<organism evidence="1 2">
    <name type="scientific">Polarella glacialis</name>
    <name type="common">Dinoflagellate</name>
    <dbReference type="NCBI Taxonomy" id="89957"/>
    <lineage>
        <taxon>Eukaryota</taxon>
        <taxon>Sar</taxon>
        <taxon>Alveolata</taxon>
        <taxon>Dinophyceae</taxon>
        <taxon>Suessiales</taxon>
        <taxon>Suessiaceae</taxon>
        <taxon>Polarella</taxon>
    </lineage>
</organism>
<keyword evidence="2" id="KW-1185">Reference proteome</keyword>
<protein>
    <recommendedName>
        <fullName evidence="3">WSC domain-containing protein</fullName>
    </recommendedName>
</protein>
<evidence type="ECO:0000313" key="2">
    <source>
        <dbReference type="Proteomes" id="UP000654075"/>
    </source>
</evidence>
<evidence type="ECO:0008006" key="3">
    <source>
        <dbReference type="Google" id="ProtNLM"/>
    </source>
</evidence>
<comment type="caution">
    <text evidence="1">The sequence shown here is derived from an EMBL/GenBank/DDBJ whole genome shotgun (WGS) entry which is preliminary data.</text>
</comment>
<accession>A0A813G1P6</accession>
<dbReference type="EMBL" id="CAJNNV010026472">
    <property type="protein sequence ID" value="CAE8618279.1"/>
    <property type="molecule type" value="Genomic_DNA"/>
</dbReference>
<dbReference type="AlphaFoldDB" id="A0A813G1P6"/>
<name>A0A813G1P6_POLGL</name>
<proteinExistence type="predicted"/>
<sequence>MDRSKLGRSQLCLALSRHGSTLAAIVNMPAVDPDRPGQFLPIGAPQIAPLSREGQTDDTAAKNQSQFLWIGCFVAPMSITKDAEQDTNFDPNACVEVCKERMPNTPPSRLIVAVHGPRCGCADGLIGTFSEADPSQCYLPCKFYQNPICGGLPSQWGVFVQYDALSFASNGAYDPWRYIWYSVVVVKEETIIGPTALLDCTVQLDPERYFLHAVDVQTGLAACGERGVSAPADAKGWGFGMSRS</sequence>
<evidence type="ECO:0000313" key="1">
    <source>
        <dbReference type="EMBL" id="CAE8618279.1"/>
    </source>
</evidence>
<gene>
    <name evidence="1" type="ORF">PGLA1383_LOCUS35912</name>
</gene>